<feature type="region of interest" description="Disordered" evidence="1">
    <location>
        <begin position="87"/>
        <end position="154"/>
    </location>
</feature>
<dbReference type="Pfam" id="PF12516">
    <property type="entry name" value="DUF3719"/>
    <property type="match status" value="1"/>
</dbReference>
<sequence>MEKHRCLASALDWESSILQWEMSRWSESIYSEPNTSRGSCRGFLSELDSCLYEGVPMEDAKLDAEAREWAARFLHLRVLGVKCGIPSSTSHGDIRHPNTNPVTNTWHENNGQLLSRTEVNRRKTMLPSKKSSKSAVPQRSTDEHLPKVLNPRTK</sequence>
<feature type="domain" description="DUF3719" evidence="2">
    <location>
        <begin position="51"/>
        <end position="87"/>
    </location>
</feature>
<organism evidence="3 4">
    <name type="scientific">Necator americanus</name>
    <name type="common">Human hookworm</name>
    <dbReference type="NCBI Taxonomy" id="51031"/>
    <lineage>
        <taxon>Eukaryota</taxon>
        <taxon>Metazoa</taxon>
        <taxon>Ecdysozoa</taxon>
        <taxon>Nematoda</taxon>
        <taxon>Chromadorea</taxon>
        <taxon>Rhabditida</taxon>
        <taxon>Rhabditina</taxon>
        <taxon>Rhabditomorpha</taxon>
        <taxon>Strongyloidea</taxon>
        <taxon>Ancylostomatidae</taxon>
        <taxon>Bunostominae</taxon>
        <taxon>Necator</taxon>
    </lineage>
</organism>
<gene>
    <name evidence="3" type="primary">Necator_chrIV.g15841</name>
    <name evidence="3" type="ORF">RB195_002546</name>
</gene>
<evidence type="ECO:0000256" key="1">
    <source>
        <dbReference type="SAM" id="MobiDB-lite"/>
    </source>
</evidence>
<evidence type="ECO:0000259" key="2">
    <source>
        <dbReference type="Pfam" id="PF12516"/>
    </source>
</evidence>
<keyword evidence="4" id="KW-1185">Reference proteome</keyword>
<reference evidence="3 4" key="1">
    <citation type="submission" date="2023-08" db="EMBL/GenBank/DDBJ databases">
        <title>A Necator americanus chromosomal reference genome.</title>
        <authorList>
            <person name="Ilik V."/>
            <person name="Petrzelkova K.J."/>
            <person name="Pardy F."/>
            <person name="Fuh T."/>
            <person name="Niatou-Singa F.S."/>
            <person name="Gouil Q."/>
            <person name="Baker L."/>
            <person name="Ritchie M.E."/>
            <person name="Jex A.R."/>
            <person name="Gazzola D."/>
            <person name="Li H."/>
            <person name="Toshio Fujiwara R."/>
            <person name="Zhan B."/>
            <person name="Aroian R.V."/>
            <person name="Pafco B."/>
            <person name="Schwarz E.M."/>
        </authorList>
    </citation>
    <scope>NUCLEOTIDE SEQUENCE [LARGE SCALE GENOMIC DNA]</scope>
    <source>
        <strain evidence="3 4">Aroian</strain>
        <tissue evidence="3">Whole animal</tissue>
    </source>
</reference>
<accession>A0ABR1DJK0</accession>
<name>A0ABR1DJK0_NECAM</name>
<comment type="caution">
    <text evidence="3">The sequence shown here is derived from an EMBL/GenBank/DDBJ whole genome shotgun (WGS) entry which is preliminary data.</text>
</comment>
<protein>
    <recommendedName>
        <fullName evidence="2">DUF3719 domain-containing protein</fullName>
    </recommendedName>
</protein>
<feature type="compositionally biased region" description="Polar residues" evidence="1">
    <location>
        <begin position="87"/>
        <end position="117"/>
    </location>
</feature>
<dbReference type="InterPro" id="IPR022194">
    <property type="entry name" value="DUF3719"/>
</dbReference>
<dbReference type="Proteomes" id="UP001303046">
    <property type="component" value="Unassembled WGS sequence"/>
</dbReference>
<proteinExistence type="predicted"/>
<evidence type="ECO:0000313" key="3">
    <source>
        <dbReference type="EMBL" id="KAK6750636.1"/>
    </source>
</evidence>
<dbReference type="EMBL" id="JAVFWL010000004">
    <property type="protein sequence ID" value="KAK6750636.1"/>
    <property type="molecule type" value="Genomic_DNA"/>
</dbReference>
<evidence type="ECO:0000313" key="4">
    <source>
        <dbReference type="Proteomes" id="UP001303046"/>
    </source>
</evidence>